<dbReference type="InterPro" id="IPR046353">
    <property type="entry name" value="CBS_C"/>
</dbReference>
<evidence type="ECO:0000256" key="1">
    <source>
        <dbReference type="PROSITE-ProRule" id="PRU00703"/>
    </source>
</evidence>
<comment type="caution">
    <text evidence="4">The sequence shown here is derived from an EMBL/GenBank/DDBJ whole genome shotgun (WGS) entry which is preliminary data.</text>
</comment>
<dbReference type="Proteomes" id="UP000275652">
    <property type="component" value="Unassembled WGS sequence"/>
</dbReference>
<dbReference type="InterPro" id="IPR000644">
    <property type="entry name" value="CBS_dom"/>
</dbReference>
<dbReference type="EMBL" id="QUTI01020475">
    <property type="protein sequence ID" value="RLO09130.1"/>
    <property type="molecule type" value="Genomic_DNA"/>
</dbReference>
<organism evidence="4 5">
    <name type="scientific">Aphanomyces astaci</name>
    <name type="common">Crayfish plague agent</name>
    <dbReference type="NCBI Taxonomy" id="112090"/>
    <lineage>
        <taxon>Eukaryota</taxon>
        <taxon>Sar</taxon>
        <taxon>Stramenopiles</taxon>
        <taxon>Oomycota</taxon>
        <taxon>Saprolegniomycetes</taxon>
        <taxon>Saprolegniales</taxon>
        <taxon>Verrucalvaceae</taxon>
        <taxon>Aphanomyces</taxon>
    </lineage>
</organism>
<gene>
    <name evidence="4" type="ORF">DYB28_007089</name>
    <name evidence="3" type="ORF">DYB28_007831</name>
</gene>
<dbReference type="Gene3D" id="3.10.580.10">
    <property type="entry name" value="CBS-domain"/>
    <property type="match status" value="1"/>
</dbReference>
<keyword evidence="1" id="KW-0129">CBS domain</keyword>
<proteinExistence type="predicted"/>
<dbReference type="AlphaFoldDB" id="A0A9X8HF47"/>
<dbReference type="Pfam" id="PF00571">
    <property type="entry name" value="CBS"/>
    <property type="match status" value="2"/>
</dbReference>
<accession>A0A9X8HF47</accession>
<name>A0A9X8HF47_APHAT</name>
<evidence type="ECO:0000313" key="5">
    <source>
        <dbReference type="Proteomes" id="UP000275652"/>
    </source>
</evidence>
<evidence type="ECO:0000259" key="2">
    <source>
        <dbReference type="PROSITE" id="PS51371"/>
    </source>
</evidence>
<dbReference type="InterPro" id="IPR046342">
    <property type="entry name" value="CBS_dom_sf"/>
</dbReference>
<feature type="non-terminal residue" evidence="4">
    <location>
        <position position="1"/>
    </location>
</feature>
<reference evidence="4 5" key="1">
    <citation type="journal article" date="2018" name="J. Invertebr. Pathol.">
        <title>New genotyping method for the causative agent of crayfish plague (Aphanomyces astaci) based on whole genome data.</title>
        <authorList>
            <person name="Minardi D."/>
            <person name="Studholme D.J."/>
            <person name="van der Giezen M."/>
            <person name="Pretto T."/>
            <person name="Oidtmann B."/>
        </authorList>
    </citation>
    <scope>NUCLEOTIDE SEQUENCE [LARGE SCALE GENOMIC DNA]</scope>
    <source>
        <strain evidence="4 5">KB13</strain>
    </source>
</reference>
<dbReference type="PROSITE" id="PS51371">
    <property type="entry name" value="CBS"/>
    <property type="match status" value="1"/>
</dbReference>
<dbReference type="CDD" id="cd04608">
    <property type="entry name" value="CBS_pair_CBS"/>
    <property type="match status" value="1"/>
</dbReference>
<dbReference type="FunFam" id="3.10.580.10:FF:000014">
    <property type="entry name" value="Cystathionine beta-synthase"/>
    <property type="match status" value="1"/>
</dbReference>
<evidence type="ECO:0000313" key="4">
    <source>
        <dbReference type="EMBL" id="RLO11696.1"/>
    </source>
</evidence>
<dbReference type="SUPFAM" id="SSF54631">
    <property type="entry name" value="CBS-domain pair"/>
    <property type="match status" value="1"/>
</dbReference>
<protein>
    <recommendedName>
        <fullName evidence="2">CBS domain-containing protein</fullName>
    </recommendedName>
</protein>
<evidence type="ECO:0000313" key="3">
    <source>
        <dbReference type="EMBL" id="RLO09130.1"/>
    </source>
</evidence>
<sequence length="118" mass="12971">PCKEAVDILKAEGFDNLPVVDEHNAIVGVISEGNLTAQLLPGRILPSDPVSKAMYKQFKKVSTHTTLSELSRIFDKDHFALVVTEQRRYSAGGVVETKSVIFGVVTRIDLLTFITAKE</sequence>
<feature type="domain" description="CBS" evidence="2">
    <location>
        <begin position="1"/>
        <end position="47"/>
    </location>
</feature>
<dbReference type="EMBL" id="QUTI01015335">
    <property type="protein sequence ID" value="RLO11696.1"/>
    <property type="molecule type" value="Genomic_DNA"/>
</dbReference>